<organism evidence="3 4">
    <name type="scientific">Planococcus massiliensis</name>
    <dbReference type="NCBI Taxonomy" id="1499687"/>
    <lineage>
        <taxon>Bacteria</taxon>
        <taxon>Bacillati</taxon>
        <taxon>Bacillota</taxon>
        <taxon>Bacilli</taxon>
        <taxon>Bacillales</taxon>
        <taxon>Caryophanaceae</taxon>
        <taxon>Planococcus</taxon>
    </lineage>
</organism>
<evidence type="ECO:0000256" key="1">
    <source>
        <dbReference type="SAM" id="MobiDB-lite"/>
    </source>
</evidence>
<dbReference type="Proteomes" id="UP000043699">
    <property type="component" value="Unassembled WGS sequence"/>
</dbReference>
<evidence type="ECO:0000313" key="3">
    <source>
        <dbReference type="EMBL" id="CEG21507.1"/>
    </source>
</evidence>
<dbReference type="PROSITE" id="PS51257">
    <property type="entry name" value="PROKAR_LIPOPROTEIN"/>
    <property type="match status" value="1"/>
</dbReference>
<feature type="region of interest" description="Disordered" evidence="1">
    <location>
        <begin position="134"/>
        <end position="156"/>
    </location>
</feature>
<protein>
    <recommendedName>
        <fullName evidence="2">Type VII secretion system protein EssD-like domain-containing protein</fullName>
    </recommendedName>
</protein>
<evidence type="ECO:0000313" key="4">
    <source>
        <dbReference type="Proteomes" id="UP000043699"/>
    </source>
</evidence>
<name>A0A098EI78_9BACL</name>
<dbReference type="Pfam" id="PF13930">
    <property type="entry name" value="Endonuclea_NS_2"/>
    <property type="match status" value="1"/>
</dbReference>
<dbReference type="EMBL" id="CCXS01000001">
    <property type="protein sequence ID" value="CEG21507.1"/>
    <property type="molecule type" value="Genomic_DNA"/>
</dbReference>
<feature type="compositionally biased region" description="Acidic residues" evidence="1">
    <location>
        <begin position="40"/>
        <end position="65"/>
    </location>
</feature>
<dbReference type="STRING" id="1499687.BN1080_00418"/>
<gene>
    <name evidence="3" type="ORF">BN1080_00418</name>
</gene>
<dbReference type="InterPro" id="IPR044929">
    <property type="entry name" value="DNA/RNA_non-sp_Endonuclease_sf"/>
</dbReference>
<dbReference type="InterPro" id="IPR044927">
    <property type="entry name" value="Endonuclea_NS_2"/>
</dbReference>
<feature type="domain" description="Type VII secretion system protein EssD-like" evidence="2">
    <location>
        <begin position="157"/>
        <end position="229"/>
    </location>
</feature>
<feature type="region of interest" description="Disordered" evidence="1">
    <location>
        <begin position="245"/>
        <end position="287"/>
    </location>
</feature>
<reference evidence="3 4" key="1">
    <citation type="submission" date="2014-09" db="EMBL/GenBank/DDBJ databases">
        <authorList>
            <person name="Urmite Genomes Urmite Genomes"/>
        </authorList>
    </citation>
    <scope>NUCLEOTIDE SEQUENCE [LARGE SCALE GENOMIC DNA]</scope>
    <source>
        <strain evidence="3 4">ES2</strain>
    </source>
</reference>
<dbReference type="RefSeq" id="WP_052650051.1">
    <property type="nucleotide sequence ID" value="NZ_CCXS01000001.1"/>
</dbReference>
<dbReference type="OrthoDB" id="6289540at2"/>
<keyword evidence="4" id="KW-1185">Reference proteome</keyword>
<proteinExistence type="predicted"/>
<evidence type="ECO:0000259" key="2">
    <source>
        <dbReference type="Pfam" id="PF13930"/>
    </source>
</evidence>
<sequence length="326" mass="35110">MEKLNYLILLLMAIFLVGCTDIEDTASVEETDTDVKEVSTVEEESSEEATPEAVEEELVAEETPTEETAAAPTDDLFAGYNLIEVDGGDLSGHREANVVVDIGFGDREYWAFTNEHGQLVRVIASEIILQDDNTEPVTSSGRYYPDEAKVPGVESPTLDEGHVIADSLGGVSNAYNITPQESTLNRYGDQAYMEDVIRKAGGAVDFEAIITYPDTETQIPSHYQYTYTVNGNKVVDNYDNVNPDEVNESLGLTGGDAPEAAEAEPESAPAAPAPAAGGDVSSVDTDGNGQVTIKEAKAAGFSMPIMSDHWLYPYMRDNDNDGMVGE</sequence>
<feature type="region of interest" description="Disordered" evidence="1">
    <location>
        <begin position="29"/>
        <end position="70"/>
    </location>
</feature>
<feature type="compositionally biased region" description="Low complexity" evidence="1">
    <location>
        <begin position="266"/>
        <end position="276"/>
    </location>
</feature>
<accession>A0A098EI78</accession>
<dbReference type="Gene3D" id="3.40.570.10">
    <property type="entry name" value="Extracellular Endonuclease, subunit A"/>
    <property type="match status" value="1"/>
</dbReference>
<dbReference type="AlphaFoldDB" id="A0A098EI78"/>